<dbReference type="GO" id="GO:0004672">
    <property type="term" value="F:protein kinase activity"/>
    <property type="evidence" value="ECO:0007669"/>
    <property type="project" value="InterPro"/>
</dbReference>
<evidence type="ECO:0000256" key="2">
    <source>
        <dbReference type="ARBA" id="ARBA00022490"/>
    </source>
</evidence>
<dbReference type="GO" id="GO:0005886">
    <property type="term" value="C:plasma membrane"/>
    <property type="evidence" value="ECO:0007669"/>
    <property type="project" value="TreeGrafter"/>
</dbReference>
<gene>
    <name evidence="6" type="ORF">FSP39_020466</name>
</gene>
<dbReference type="GO" id="GO:0035091">
    <property type="term" value="F:phosphatidylinositol binding"/>
    <property type="evidence" value="ECO:0007669"/>
    <property type="project" value="InterPro"/>
</dbReference>
<evidence type="ECO:0000313" key="7">
    <source>
        <dbReference type="Proteomes" id="UP001186944"/>
    </source>
</evidence>
<evidence type="ECO:0000256" key="1">
    <source>
        <dbReference type="ARBA" id="ARBA00004496"/>
    </source>
</evidence>
<dbReference type="InterPro" id="IPR011009">
    <property type="entry name" value="Kinase-like_dom_sf"/>
</dbReference>
<dbReference type="PANTHER" id="PTHR22999">
    <property type="entry name" value="PX SERINE/THREONINE KINASE PXK"/>
    <property type="match status" value="1"/>
</dbReference>
<dbReference type="SUPFAM" id="SSF56112">
    <property type="entry name" value="Protein kinase-like (PK-like)"/>
    <property type="match status" value="1"/>
</dbReference>
<dbReference type="Gene3D" id="3.30.1520.10">
    <property type="entry name" value="Phox-like domain"/>
    <property type="match status" value="1"/>
</dbReference>
<dbReference type="PROSITE" id="PS50011">
    <property type="entry name" value="PROTEIN_KINASE_DOM"/>
    <property type="match status" value="1"/>
</dbReference>
<proteinExistence type="predicted"/>
<dbReference type="SMART" id="SM00312">
    <property type="entry name" value="PX"/>
    <property type="match status" value="1"/>
</dbReference>
<reference evidence="6" key="1">
    <citation type="submission" date="2019-08" db="EMBL/GenBank/DDBJ databases">
        <title>The improved chromosome-level genome for the pearl oyster Pinctada fucata martensii using PacBio sequencing and Hi-C.</title>
        <authorList>
            <person name="Zheng Z."/>
        </authorList>
    </citation>
    <scope>NUCLEOTIDE SEQUENCE</scope>
    <source>
        <strain evidence="6">ZZ-2019</strain>
        <tissue evidence="6">Adductor muscle</tissue>
    </source>
</reference>
<dbReference type="InterPro" id="IPR036871">
    <property type="entry name" value="PX_dom_sf"/>
</dbReference>
<comment type="caution">
    <text evidence="6">The sequence shown here is derived from an EMBL/GenBank/DDBJ whole genome shotgun (WGS) entry which is preliminary data.</text>
</comment>
<dbReference type="GO" id="GO:0008333">
    <property type="term" value="P:endosome to lysosome transport"/>
    <property type="evidence" value="ECO:0007669"/>
    <property type="project" value="TreeGrafter"/>
</dbReference>
<dbReference type="GO" id="GO:0045022">
    <property type="term" value="P:early endosome to late endosome transport"/>
    <property type="evidence" value="ECO:0007669"/>
    <property type="project" value="TreeGrafter"/>
</dbReference>
<evidence type="ECO:0000259" key="4">
    <source>
        <dbReference type="PROSITE" id="PS50011"/>
    </source>
</evidence>
<dbReference type="GO" id="GO:0043271">
    <property type="term" value="P:negative regulation of monoatomic ion transport"/>
    <property type="evidence" value="ECO:0007669"/>
    <property type="project" value="TreeGrafter"/>
</dbReference>
<dbReference type="Gene3D" id="1.10.510.10">
    <property type="entry name" value="Transferase(Phosphotransferase) domain 1"/>
    <property type="match status" value="1"/>
</dbReference>
<dbReference type="SUPFAM" id="SSF64268">
    <property type="entry name" value="PX domain"/>
    <property type="match status" value="1"/>
</dbReference>
<comment type="subcellular location">
    <subcellularLocation>
        <location evidence="1">Cytoplasm</location>
    </subcellularLocation>
</comment>
<feature type="compositionally biased region" description="Basic and acidic residues" evidence="3">
    <location>
        <begin position="530"/>
        <end position="542"/>
    </location>
</feature>
<dbReference type="Proteomes" id="UP001186944">
    <property type="component" value="Unassembled WGS sequence"/>
</dbReference>
<dbReference type="PROSITE" id="PS50195">
    <property type="entry name" value="PX"/>
    <property type="match status" value="1"/>
</dbReference>
<protein>
    <recommendedName>
        <fullName evidence="8">PX domain-containing protein kinase-like protein</fullName>
    </recommendedName>
</protein>
<evidence type="ECO:0000256" key="3">
    <source>
        <dbReference type="SAM" id="MobiDB-lite"/>
    </source>
</evidence>
<evidence type="ECO:0000313" key="6">
    <source>
        <dbReference type="EMBL" id="KAK3103603.1"/>
    </source>
</evidence>
<accession>A0AA88YF23</accession>
<feature type="domain" description="PX" evidence="5">
    <location>
        <begin position="14"/>
        <end position="126"/>
    </location>
</feature>
<evidence type="ECO:0000259" key="5">
    <source>
        <dbReference type="PROSITE" id="PS50195"/>
    </source>
</evidence>
<dbReference type="InterPro" id="IPR000719">
    <property type="entry name" value="Prot_kinase_dom"/>
</dbReference>
<name>A0AA88YF23_PINIB</name>
<dbReference type="PANTHER" id="PTHR22999:SF40">
    <property type="entry name" value="PX DOMAIN-CONTAINING PROTEIN KINASE-LIKE PROTEIN"/>
    <property type="match status" value="1"/>
</dbReference>
<dbReference type="CDD" id="cd22062">
    <property type="entry name" value="WH2_DdVASP-like"/>
    <property type="match status" value="1"/>
</dbReference>
<dbReference type="InterPro" id="IPR003124">
    <property type="entry name" value="WH2_dom"/>
</dbReference>
<dbReference type="EMBL" id="VSWD01000005">
    <property type="protein sequence ID" value="KAK3103603.1"/>
    <property type="molecule type" value="Genomic_DNA"/>
</dbReference>
<feature type="compositionally biased region" description="Pro residues" evidence="3">
    <location>
        <begin position="469"/>
        <end position="508"/>
    </location>
</feature>
<dbReference type="GO" id="GO:0005524">
    <property type="term" value="F:ATP binding"/>
    <property type="evidence" value="ECO:0007669"/>
    <property type="project" value="InterPro"/>
</dbReference>
<dbReference type="Pfam" id="PF02205">
    <property type="entry name" value="WH2"/>
    <property type="match status" value="1"/>
</dbReference>
<dbReference type="GO" id="GO:0005769">
    <property type="term" value="C:early endosome"/>
    <property type="evidence" value="ECO:0007669"/>
    <property type="project" value="TreeGrafter"/>
</dbReference>
<dbReference type="AlphaFoldDB" id="A0AA88YF23"/>
<dbReference type="GO" id="GO:0003779">
    <property type="term" value="F:actin binding"/>
    <property type="evidence" value="ECO:0007669"/>
    <property type="project" value="InterPro"/>
</dbReference>
<sequence length="542" mass="60031">MAVFEKKKSDKVTLDDTIPLTCVIDAAEKRDDHMAYFLKVQRGVIPELSWLETKRYSDFATLDTELRIAGIELPLPPKKVFGNLSREFVAERQQGLQVYVNAVLGHHLLANSLAVKKFFDPLHYSINPLEQALQHVSMVFRSEKQWDVVEPLPDYGWRLRKNYILVKPVSSPKVRQLLSWVDYGPTKLMPDKELNSVLKILPAIQHPNIYPVIFATCSESGGMTIRPYHEKGTLRDVICKCKPKGHYLKKYSNPKATTALDLTAIKIMGKQILETLKFLHEKGLPYCHLHAGNVIVEDGSCRLLDLENWLLGVPSYYRAFFTQFKKINTTELIDVYSFGHLLYEMAYGQQLNAPVTESLPQNSNPQVRSVLESILMPEACKNGLPSVVDLLSHTLFSDVVLPSSEKPTLKIPSKLKEALKTAKEEMERRLIEEQKVKAMVNGEEEPKSSTTTDQSKPATEPKSSDAVPAAPPPPVAPPPPPSAPPPPAPPPSAPAPPPPPVAAPPPPSASSSGRGALLSSITGFSKTGLKKTETKDRSAPKL</sequence>
<dbReference type="Pfam" id="PF00787">
    <property type="entry name" value="PX"/>
    <property type="match status" value="1"/>
</dbReference>
<evidence type="ECO:0008006" key="8">
    <source>
        <dbReference type="Google" id="ProtNLM"/>
    </source>
</evidence>
<organism evidence="6 7">
    <name type="scientific">Pinctada imbricata</name>
    <name type="common">Atlantic pearl-oyster</name>
    <name type="synonym">Pinctada martensii</name>
    <dbReference type="NCBI Taxonomy" id="66713"/>
    <lineage>
        <taxon>Eukaryota</taxon>
        <taxon>Metazoa</taxon>
        <taxon>Spiralia</taxon>
        <taxon>Lophotrochozoa</taxon>
        <taxon>Mollusca</taxon>
        <taxon>Bivalvia</taxon>
        <taxon>Autobranchia</taxon>
        <taxon>Pteriomorphia</taxon>
        <taxon>Pterioida</taxon>
        <taxon>Pterioidea</taxon>
        <taxon>Pteriidae</taxon>
        <taxon>Pinctada</taxon>
    </lineage>
</organism>
<keyword evidence="2" id="KW-0963">Cytoplasm</keyword>
<feature type="domain" description="Protein kinase" evidence="4">
    <location>
        <begin position="98"/>
        <end position="396"/>
    </location>
</feature>
<feature type="compositionally biased region" description="Polar residues" evidence="3">
    <location>
        <begin position="448"/>
        <end position="457"/>
    </location>
</feature>
<keyword evidence="7" id="KW-1185">Reference proteome</keyword>
<dbReference type="SMART" id="SM00220">
    <property type="entry name" value="S_TKc"/>
    <property type="match status" value="1"/>
</dbReference>
<dbReference type="GO" id="GO:0005770">
    <property type="term" value="C:late endosome"/>
    <property type="evidence" value="ECO:0007669"/>
    <property type="project" value="TreeGrafter"/>
</dbReference>
<dbReference type="Gene3D" id="3.30.200.20">
    <property type="entry name" value="Phosphorylase Kinase, domain 1"/>
    <property type="match status" value="1"/>
</dbReference>
<feature type="region of interest" description="Disordered" evidence="3">
    <location>
        <begin position="431"/>
        <end position="542"/>
    </location>
</feature>
<dbReference type="InterPro" id="IPR051837">
    <property type="entry name" value="SortingNexin/PXDomain-PKLike"/>
</dbReference>
<dbReference type="InterPro" id="IPR001683">
    <property type="entry name" value="PX_dom"/>
</dbReference>
<dbReference type="GO" id="GO:0006622">
    <property type="term" value="P:protein targeting to lysosome"/>
    <property type="evidence" value="ECO:0007669"/>
    <property type="project" value="TreeGrafter"/>
</dbReference>